<evidence type="ECO:0000313" key="1">
    <source>
        <dbReference type="EMBL" id="PHQ29777.1"/>
    </source>
</evidence>
<dbReference type="PROSITE" id="PS51257">
    <property type="entry name" value="PROKAR_LIPOPROTEIN"/>
    <property type="match status" value="1"/>
</dbReference>
<dbReference type="EMBL" id="NQXA01000003">
    <property type="protein sequence ID" value="PHQ29777.1"/>
    <property type="molecule type" value="Genomic_DNA"/>
</dbReference>
<dbReference type="OrthoDB" id="1445758at2"/>
<evidence type="ECO:0000313" key="2">
    <source>
        <dbReference type="Proteomes" id="UP000229433"/>
    </source>
</evidence>
<dbReference type="RefSeq" id="WP_099645618.1">
    <property type="nucleotide sequence ID" value="NZ_KZ319289.1"/>
</dbReference>
<keyword evidence="2" id="KW-1185">Reference proteome</keyword>
<organism evidence="1 2">
    <name type="scientific">Leeuwenhoekiella nanhaiensis</name>
    <dbReference type="NCBI Taxonomy" id="1655491"/>
    <lineage>
        <taxon>Bacteria</taxon>
        <taxon>Pseudomonadati</taxon>
        <taxon>Bacteroidota</taxon>
        <taxon>Flavobacteriia</taxon>
        <taxon>Flavobacteriales</taxon>
        <taxon>Flavobacteriaceae</taxon>
        <taxon>Leeuwenhoekiella</taxon>
    </lineage>
</organism>
<reference evidence="1 2" key="1">
    <citation type="submission" date="2017-08" db="EMBL/GenBank/DDBJ databases">
        <title>The whole genome shortgun sequences of strain Leeuwenhoekiella nanhaiensis G18 from the South China Sea.</title>
        <authorList>
            <person name="Liu Q."/>
        </authorList>
    </citation>
    <scope>NUCLEOTIDE SEQUENCE [LARGE SCALE GENOMIC DNA]</scope>
    <source>
        <strain evidence="1 2">G18</strain>
    </source>
</reference>
<evidence type="ECO:0008006" key="3">
    <source>
        <dbReference type="Google" id="ProtNLM"/>
    </source>
</evidence>
<sequence length="200" mass="23497">MRNPIVLFITLIFFLSCAENRPNKENKVVEKSIQTFFSFRMEGQSLVEFDLDTIKTTKELIRILNEIDCLKEKPVLKIETDYKINRIQPFQICEFILDYKLKNIIYVNTDSITVNYDLVLPIDSLEITLKNHLLNPNNNENYPSQLEKKMISIHIDSTKNISDTKNLFLNIIDKVNRLDSIPDFIFMIEDNGILPEYTEE</sequence>
<comment type="caution">
    <text evidence="1">The sequence shown here is derived from an EMBL/GenBank/DDBJ whole genome shotgun (WGS) entry which is preliminary data.</text>
</comment>
<proteinExistence type="predicted"/>
<gene>
    <name evidence="1" type="ORF">CJ305_07335</name>
</gene>
<dbReference type="Proteomes" id="UP000229433">
    <property type="component" value="Unassembled WGS sequence"/>
</dbReference>
<dbReference type="AlphaFoldDB" id="A0A2G1VSM2"/>
<protein>
    <recommendedName>
        <fullName evidence="3">Lipoprotein</fullName>
    </recommendedName>
</protein>
<name>A0A2G1VSM2_9FLAO</name>
<accession>A0A2G1VSM2</accession>